<dbReference type="AlphaFoldDB" id="A0A1B4XYW3"/>
<feature type="transmembrane region" description="Helical" evidence="8">
    <location>
        <begin position="264"/>
        <end position="283"/>
    </location>
</feature>
<feature type="transmembrane region" description="Helical" evidence="8">
    <location>
        <begin position="443"/>
        <end position="461"/>
    </location>
</feature>
<proteinExistence type="predicted"/>
<dbReference type="GO" id="GO:0005886">
    <property type="term" value="C:plasma membrane"/>
    <property type="evidence" value="ECO:0007669"/>
    <property type="project" value="UniProtKB-SubCell"/>
</dbReference>
<dbReference type="Pfam" id="PF07690">
    <property type="entry name" value="MFS_1"/>
    <property type="match status" value="1"/>
</dbReference>
<dbReference type="InterPro" id="IPR020846">
    <property type="entry name" value="MFS_dom"/>
</dbReference>
<dbReference type="PANTHER" id="PTHR23517:SF3">
    <property type="entry name" value="INTEGRAL MEMBRANE TRANSPORT PROTEIN"/>
    <property type="match status" value="1"/>
</dbReference>
<keyword evidence="6 8" id="KW-0472">Membrane</keyword>
<evidence type="ECO:0000259" key="9">
    <source>
        <dbReference type="PROSITE" id="PS50850"/>
    </source>
</evidence>
<keyword evidence="4 8" id="KW-0812">Transmembrane</keyword>
<accession>A0A1B4XYW3</accession>
<keyword evidence="2" id="KW-0813">Transport</keyword>
<evidence type="ECO:0000256" key="2">
    <source>
        <dbReference type="ARBA" id="ARBA00022448"/>
    </source>
</evidence>
<evidence type="ECO:0000313" key="11">
    <source>
        <dbReference type="Proteomes" id="UP000218067"/>
    </source>
</evidence>
<dbReference type="InterPro" id="IPR011701">
    <property type="entry name" value="MFS"/>
</dbReference>
<dbReference type="Proteomes" id="UP000218067">
    <property type="component" value="Chromosome"/>
</dbReference>
<dbReference type="EMBL" id="AP017624">
    <property type="protein sequence ID" value="BAV39990.1"/>
    <property type="molecule type" value="Genomic_DNA"/>
</dbReference>
<evidence type="ECO:0000256" key="5">
    <source>
        <dbReference type="ARBA" id="ARBA00022989"/>
    </source>
</evidence>
<feature type="transmembrane region" description="Helical" evidence="8">
    <location>
        <begin position="107"/>
        <end position="126"/>
    </location>
</feature>
<feature type="compositionally biased region" description="Low complexity" evidence="7">
    <location>
        <begin position="44"/>
        <end position="61"/>
    </location>
</feature>
<protein>
    <recommendedName>
        <fullName evidence="9">Major facilitator superfamily (MFS) profile domain-containing protein</fullName>
    </recommendedName>
</protein>
<organism evidence="10 11">
    <name type="scientific">Mycobacterium ulcerans subsp. shinshuense</name>
    <dbReference type="NCBI Taxonomy" id="1124626"/>
    <lineage>
        <taxon>Bacteria</taxon>
        <taxon>Bacillati</taxon>
        <taxon>Actinomycetota</taxon>
        <taxon>Actinomycetes</taxon>
        <taxon>Mycobacteriales</taxon>
        <taxon>Mycobacteriaceae</taxon>
        <taxon>Mycobacterium</taxon>
        <taxon>Mycobacterium ulcerans group</taxon>
    </lineage>
</organism>
<keyword evidence="5 8" id="KW-1133">Transmembrane helix</keyword>
<evidence type="ECO:0000256" key="7">
    <source>
        <dbReference type="SAM" id="MobiDB-lite"/>
    </source>
</evidence>
<sequence>MLTSGSMTTTATIAAGEAMRVSSSSSPDLPDAGDTTKFLRPRNAALRSKARGSSRSAARMANTKTNTKPRSARALCARAVAAPLGGARPLGERAGGRHRPAREGYPAVIWLLLGGNLVVRAAGFAYPFMAFHVAGRGFAAATVGAVLAAFGVGWAVGQLVCGWLVDSLGPRATLVWTMTIAAGVLVGMAEARSVAALLVGAMITGVVYDAPRPAMGAAIAELIPEPSRRAKLDAWRFGWIVSIGRAITGGVGGLLAAWSGVPVLFWINAVACALLALVAARCIPATAHRPPVAPAVHVRAARISYRRAFSDGRLVLLFASSLATLTAVRGLYATVPMLMADSGLGAGEFGWTQVANAAAGIGLTPVITPWLGRKVAARINPRLDILAIAGGWTALTMAGAALAHTTFGFAIAVAASAPGEIAWFVIAAGIVHRIAPPASGGRYHGIWSMTLAIASVVAPIVSSCSLTHGGHRLVAVVTVTVGLAGAALCLPLARALNRSGDVGVRDSQYTAVAAAA</sequence>
<dbReference type="RefSeq" id="WP_096369752.1">
    <property type="nucleotide sequence ID" value="NZ_AP017624.1"/>
</dbReference>
<dbReference type="InterPro" id="IPR050171">
    <property type="entry name" value="MFS_Transporters"/>
</dbReference>
<keyword evidence="3" id="KW-1003">Cell membrane</keyword>
<gene>
    <name evidence="10" type="ORF">SHTP_0635</name>
</gene>
<feature type="transmembrane region" description="Helical" evidence="8">
    <location>
        <begin position="172"/>
        <end position="188"/>
    </location>
</feature>
<dbReference type="PROSITE" id="PS50850">
    <property type="entry name" value="MFS"/>
    <property type="match status" value="1"/>
</dbReference>
<feature type="region of interest" description="Disordered" evidence="7">
    <location>
        <begin position="1"/>
        <end position="68"/>
    </location>
</feature>
<feature type="transmembrane region" description="Helical" evidence="8">
    <location>
        <begin position="314"/>
        <end position="333"/>
    </location>
</feature>
<dbReference type="GeneID" id="93435306"/>
<name>A0A1B4XYW3_MYCUL</name>
<dbReference type="Gene3D" id="1.20.1250.20">
    <property type="entry name" value="MFS general substrate transporter like domains"/>
    <property type="match status" value="1"/>
</dbReference>
<evidence type="ECO:0000256" key="8">
    <source>
        <dbReference type="SAM" id="Phobius"/>
    </source>
</evidence>
<feature type="transmembrane region" description="Helical" evidence="8">
    <location>
        <begin position="138"/>
        <end position="165"/>
    </location>
</feature>
<feature type="domain" description="Major facilitator superfamily (MFS) profile" evidence="9">
    <location>
        <begin position="107"/>
        <end position="497"/>
    </location>
</feature>
<comment type="subcellular location">
    <subcellularLocation>
        <location evidence="1">Cell membrane</location>
        <topology evidence="1">Multi-pass membrane protein</topology>
    </subcellularLocation>
</comment>
<reference evidence="10 11" key="1">
    <citation type="submission" date="2016-08" db="EMBL/GenBank/DDBJ databases">
        <title>Complete genome sequence of Mycobacterium shinshuense, a subspecies of M. ulcerans.</title>
        <authorList>
            <person name="Yoshida M."/>
            <person name="Ogura Y."/>
            <person name="Hayashi T."/>
            <person name="Hoshino Y."/>
        </authorList>
    </citation>
    <scope>NUCLEOTIDE SEQUENCE [LARGE SCALE GENOMIC DNA]</scope>
    <source>
        <strain evidence="11">ATCC 33728</strain>
    </source>
</reference>
<feature type="transmembrane region" description="Helical" evidence="8">
    <location>
        <begin position="237"/>
        <end position="258"/>
    </location>
</feature>
<evidence type="ECO:0000256" key="1">
    <source>
        <dbReference type="ARBA" id="ARBA00004651"/>
    </source>
</evidence>
<feature type="transmembrane region" description="Helical" evidence="8">
    <location>
        <begin position="473"/>
        <end position="493"/>
    </location>
</feature>
<feature type="transmembrane region" description="Helical" evidence="8">
    <location>
        <begin position="383"/>
        <end position="403"/>
    </location>
</feature>
<dbReference type="GO" id="GO:0022857">
    <property type="term" value="F:transmembrane transporter activity"/>
    <property type="evidence" value="ECO:0007669"/>
    <property type="project" value="InterPro"/>
</dbReference>
<evidence type="ECO:0000256" key="3">
    <source>
        <dbReference type="ARBA" id="ARBA00022475"/>
    </source>
</evidence>
<feature type="transmembrane region" description="Helical" evidence="8">
    <location>
        <begin position="353"/>
        <end position="371"/>
    </location>
</feature>
<feature type="transmembrane region" description="Helical" evidence="8">
    <location>
        <begin position="409"/>
        <end position="431"/>
    </location>
</feature>
<evidence type="ECO:0000256" key="4">
    <source>
        <dbReference type="ARBA" id="ARBA00022692"/>
    </source>
</evidence>
<evidence type="ECO:0000256" key="6">
    <source>
        <dbReference type="ARBA" id="ARBA00023136"/>
    </source>
</evidence>
<dbReference type="SUPFAM" id="SSF103473">
    <property type="entry name" value="MFS general substrate transporter"/>
    <property type="match status" value="1"/>
</dbReference>
<dbReference type="InterPro" id="IPR036259">
    <property type="entry name" value="MFS_trans_sf"/>
</dbReference>
<feature type="compositionally biased region" description="Polar residues" evidence="7">
    <location>
        <begin position="1"/>
        <end position="12"/>
    </location>
</feature>
<dbReference type="PANTHER" id="PTHR23517">
    <property type="entry name" value="RESISTANCE PROTEIN MDTM, PUTATIVE-RELATED-RELATED"/>
    <property type="match status" value="1"/>
</dbReference>
<evidence type="ECO:0000313" key="10">
    <source>
        <dbReference type="EMBL" id="BAV39990.1"/>
    </source>
</evidence>